<organism evidence="1 2">
    <name type="scientific">Clostridium malenominatum</name>
    <dbReference type="NCBI Taxonomy" id="1539"/>
    <lineage>
        <taxon>Bacteria</taxon>
        <taxon>Bacillati</taxon>
        <taxon>Bacillota</taxon>
        <taxon>Clostridia</taxon>
        <taxon>Eubacteriales</taxon>
        <taxon>Clostridiaceae</taxon>
        <taxon>Clostridium</taxon>
    </lineage>
</organism>
<evidence type="ECO:0000313" key="1">
    <source>
        <dbReference type="EMBL" id="GAA0727171.1"/>
    </source>
</evidence>
<proteinExistence type="predicted"/>
<evidence type="ECO:0000313" key="2">
    <source>
        <dbReference type="Proteomes" id="UP001500339"/>
    </source>
</evidence>
<dbReference type="Proteomes" id="UP001500339">
    <property type="component" value="Unassembled WGS sequence"/>
</dbReference>
<dbReference type="EMBL" id="BAAACF010000003">
    <property type="protein sequence ID" value="GAA0727171.1"/>
    <property type="molecule type" value="Genomic_DNA"/>
</dbReference>
<name>A0ABN1J2X8_9CLOT</name>
<evidence type="ECO:0008006" key="3">
    <source>
        <dbReference type="Google" id="ProtNLM"/>
    </source>
</evidence>
<protein>
    <recommendedName>
        <fullName evidence="3">DUF11 domain-containing protein</fullName>
    </recommendedName>
</protein>
<reference evidence="1 2" key="1">
    <citation type="journal article" date="2019" name="Int. J. Syst. Evol. Microbiol.">
        <title>The Global Catalogue of Microorganisms (GCM) 10K type strain sequencing project: providing services to taxonomists for standard genome sequencing and annotation.</title>
        <authorList>
            <consortium name="The Broad Institute Genomics Platform"/>
            <consortium name="The Broad Institute Genome Sequencing Center for Infectious Disease"/>
            <person name="Wu L."/>
            <person name="Ma J."/>
        </authorList>
    </citation>
    <scope>NUCLEOTIDE SEQUENCE [LARGE SCALE GENOMIC DNA]</scope>
    <source>
        <strain evidence="1 2">JCM 1405</strain>
    </source>
</reference>
<comment type="caution">
    <text evidence="1">The sequence shown here is derived from an EMBL/GenBank/DDBJ whole genome shotgun (WGS) entry which is preliminary data.</text>
</comment>
<sequence length="317" mass="34677">MFNVTWIPINNNVLTDDLGQGQCGIDIVGDNTHPALFIGRDSQFVYFRMRVNCDPRMNNKPDLENRVWGVLIKDTLGTPLFTVRVNAKNDPDSNAVQVYTADNANPFLVQKCSNTIAYGDSGNVQINIADSSLFSFQDYFLDFRVPLSCFSPNFFDGQLIYCGFTSDDAQNINKEVPPPYTHGNTNNSALCGATPPPQPRVRITKTVSPLAVTNCPTPQTFTVVIRVENLTNEDITVTITDTINPAFVTAQHVHTFLNLLIPAMGFAEVGYTVDGFFPNVGNFPFNTAVVTENGQVIGEVVGPNIAVAPCGRGVFIL</sequence>
<accession>A0ABN1J2X8</accession>
<keyword evidence="2" id="KW-1185">Reference proteome</keyword>
<gene>
    <name evidence="1" type="ORF">GCM10008905_24460</name>
</gene>
<dbReference type="RefSeq" id="WP_343770086.1">
    <property type="nucleotide sequence ID" value="NZ_BAAACF010000003.1"/>
</dbReference>